<keyword evidence="1" id="KW-0413">Isomerase</keyword>
<reference evidence="2" key="1">
    <citation type="journal article" date="2015" name="Nature">
        <title>Complex archaea that bridge the gap between prokaryotes and eukaryotes.</title>
        <authorList>
            <person name="Spang A."/>
            <person name="Saw J.H."/>
            <person name="Jorgensen S.L."/>
            <person name="Zaremba-Niedzwiedzka K."/>
            <person name="Martijn J."/>
            <person name="Lind A.E."/>
            <person name="van Eijk R."/>
            <person name="Schleper C."/>
            <person name="Guy L."/>
            <person name="Ettema T.J."/>
        </authorList>
    </citation>
    <scope>NUCLEOTIDE SEQUENCE</scope>
</reference>
<proteinExistence type="predicted"/>
<organism evidence="2">
    <name type="scientific">marine sediment metagenome</name>
    <dbReference type="NCBI Taxonomy" id="412755"/>
    <lineage>
        <taxon>unclassified sequences</taxon>
        <taxon>metagenomes</taxon>
        <taxon>ecological metagenomes</taxon>
    </lineage>
</organism>
<accession>A0A0F9C2R3</accession>
<gene>
    <name evidence="2" type="ORF">LCGC14_2718060</name>
</gene>
<dbReference type="Pfam" id="PF05025">
    <property type="entry name" value="RbsD_FucU"/>
    <property type="match status" value="1"/>
</dbReference>
<sequence length="32" mass="3486">MLKNIPAIISPDLLYNMMKMGHGDVLVLADGD</sequence>
<dbReference type="GO" id="GO:0005996">
    <property type="term" value="P:monosaccharide metabolic process"/>
    <property type="evidence" value="ECO:0007669"/>
    <property type="project" value="InterPro"/>
</dbReference>
<name>A0A0F9C2R3_9ZZZZ</name>
<evidence type="ECO:0000313" key="2">
    <source>
        <dbReference type="EMBL" id="KKK90931.1"/>
    </source>
</evidence>
<evidence type="ECO:0000256" key="1">
    <source>
        <dbReference type="ARBA" id="ARBA00023235"/>
    </source>
</evidence>
<dbReference type="GO" id="GO:0016853">
    <property type="term" value="F:isomerase activity"/>
    <property type="evidence" value="ECO:0007669"/>
    <property type="project" value="UniProtKB-KW"/>
</dbReference>
<dbReference type="InterPro" id="IPR023750">
    <property type="entry name" value="RbsD-like_sf"/>
</dbReference>
<dbReference type="Gene3D" id="3.40.1650.10">
    <property type="entry name" value="RbsD-like domain"/>
    <property type="match status" value="1"/>
</dbReference>
<dbReference type="InterPro" id="IPR007721">
    <property type="entry name" value="RbsD_FucU"/>
</dbReference>
<feature type="non-terminal residue" evidence="2">
    <location>
        <position position="32"/>
    </location>
</feature>
<dbReference type="SUPFAM" id="SSF102546">
    <property type="entry name" value="RbsD-like"/>
    <property type="match status" value="1"/>
</dbReference>
<dbReference type="AlphaFoldDB" id="A0A0F9C2R3"/>
<evidence type="ECO:0008006" key="3">
    <source>
        <dbReference type="Google" id="ProtNLM"/>
    </source>
</evidence>
<comment type="caution">
    <text evidence="2">The sequence shown here is derived from an EMBL/GenBank/DDBJ whole genome shotgun (WGS) entry which is preliminary data.</text>
</comment>
<dbReference type="EMBL" id="LAZR01048879">
    <property type="protein sequence ID" value="KKK90931.1"/>
    <property type="molecule type" value="Genomic_DNA"/>
</dbReference>
<protein>
    <recommendedName>
        <fullName evidence="3">D-ribose pyranase</fullName>
    </recommendedName>
</protein>
<dbReference type="GO" id="GO:0048029">
    <property type="term" value="F:monosaccharide binding"/>
    <property type="evidence" value="ECO:0007669"/>
    <property type="project" value="InterPro"/>
</dbReference>